<proteinExistence type="inferred from homology"/>
<keyword evidence="12" id="KW-0460">Magnesium</keyword>
<organism evidence="22 23">
    <name type="scientific">Catenulispora pinistramenti</name>
    <dbReference type="NCBI Taxonomy" id="2705254"/>
    <lineage>
        <taxon>Bacteria</taxon>
        <taxon>Bacillati</taxon>
        <taxon>Actinomycetota</taxon>
        <taxon>Actinomycetes</taxon>
        <taxon>Catenulisporales</taxon>
        <taxon>Catenulisporaceae</taxon>
        <taxon>Catenulispora</taxon>
    </lineage>
</organism>
<keyword evidence="23" id="KW-1185">Reference proteome</keyword>
<evidence type="ECO:0000256" key="3">
    <source>
        <dbReference type="ARBA" id="ARBA00008746"/>
    </source>
</evidence>
<evidence type="ECO:0000256" key="4">
    <source>
        <dbReference type="ARBA" id="ARBA00012786"/>
    </source>
</evidence>
<comment type="catalytic activity">
    <reaction evidence="17">
        <text>Mg(2+)(out) + ATP + H2O = Mg(2+)(in) + ADP + phosphate + H(+)</text>
        <dbReference type="Rhea" id="RHEA:10260"/>
        <dbReference type="ChEBI" id="CHEBI:15377"/>
        <dbReference type="ChEBI" id="CHEBI:15378"/>
        <dbReference type="ChEBI" id="CHEBI:18420"/>
        <dbReference type="ChEBI" id="CHEBI:30616"/>
        <dbReference type="ChEBI" id="CHEBI:43474"/>
        <dbReference type="ChEBI" id="CHEBI:456216"/>
        <dbReference type="EC" id="7.2.2.14"/>
    </reaction>
</comment>
<evidence type="ECO:0000256" key="15">
    <source>
        <dbReference type="ARBA" id="ARBA00023136"/>
    </source>
</evidence>
<dbReference type="EMBL" id="JAAFYZ010000024">
    <property type="protein sequence ID" value="MBS2547184.1"/>
    <property type="molecule type" value="Genomic_DNA"/>
</dbReference>
<gene>
    <name evidence="22" type="primary">mgtA</name>
    <name evidence="22" type="ORF">KGQ19_09895</name>
</gene>
<dbReference type="NCBIfam" id="TIGR01524">
    <property type="entry name" value="ATPase-IIIB_Mg"/>
    <property type="match status" value="1"/>
</dbReference>
<feature type="transmembrane region" description="Helical" evidence="20">
    <location>
        <begin position="794"/>
        <end position="817"/>
    </location>
</feature>
<keyword evidence="10" id="KW-0547">Nucleotide-binding</keyword>
<comment type="caution">
    <text evidence="22">The sequence shown here is derived from an EMBL/GenBank/DDBJ whole genome shotgun (WGS) entry which is preliminary data.</text>
</comment>
<comment type="similarity">
    <text evidence="3">Belongs to the cation transport ATPase (P-type) (TC 3.A.3) family. Type IIIB subfamily.</text>
</comment>
<keyword evidence="7" id="KW-0997">Cell inner membrane</keyword>
<dbReference type="SUPFAM" id="SSF81665">
    <property type="entry name" value="Calcium ATPase, transmembrane domain M"/>
    <property type="match status" value="1"/>
</dbReference>
<dbReference type="Gene3D" id="3.40.50.1000">
    <property type="entry name" value="HAD superfamily/HAD-like"/>
    <property type="match status" value="1"/>
</dbReference>
<dbReference type="SUPFAM" id="SSF56784">
    <property type="entry name" value="HAD-like"/>
    <property type="match status" value="1"/>
</dbReference>
<evidence type="ECO:0000256" key="9">
    <source>
        <dbReference type="ARBA" id="ARBA00022692"/>
    </source>
</evidence>
<dbReference type="SUPFAM" id="SSF81653">
    <property type="entry name" value="Calcium ATPase, transduction domain A"/>
    <property type="match status" value="1"/>
</dbReference>
<dbReference type="InterPro" id="IPR023299">
    <property type="entry name" value="ATPase_P-typ_cyto_dom_N"/>
</dbReference>
<evidence type="ECO:0000256" key="8">
    <source>
        <dbReference type="ARBA" id="ARBA00022553"/>
    </source>
</evidence>
<feature type="transmembrane region" description="Helical" evidence="20">
    <location>
        <begin position="319"/>
        <end position="344"/>
    </location>
</feature>
<dbReference type="Pfam" id="PF13246">
    <property type="entry name" value="Cation_ATPase"/>
    <property type="match status" value="1"/>
</dbReference>
<dbReference type="InterPro" id="IPR036412">
    <property type="entry name" value="HAD-like_sf"/>
</dbReference>
<reference evidence="22 23" key="1">
    <citation type="submission" date="2020-02" db="EMBL/GenBank/DDBJ databases">
        <title>Acidophilic actinobacteria isolated from forest soil.</title>
        <authorList>
            <person name="Golinska P."/>
        </authorList>
    </citation>
    <scope>NUCLEOTIDE SEQUENCE [LARGE SCALE GENOMIC DNA]</scope>
    <source>
        <strain evidence="22 23">NL8</strain>
    </source>
</reference>
<keyword evidence="8" id="KW-0597">Phosphoprotein</keyword>
<evidence type="ECO:0000256" key="12">
    <source>
        <dbReference type="ARBA" id="ARBA00022842"/>
    </source>
</evidence>
<keyword evidence="14 20" id="KW-1133">Transmembrane helix</keyword>
<dbReference type="RefSeq" id="WP_212008785.1">
    <property type="nucleotide sequence ID" value="NZ_JAAFYZ010000024.1"/>
</dbReference>
<dbReference type="InterPro" id="IPR023214">
    <property type="entry name" value="HAD_sf"/>
</dbReference>
<evidence type="ECO:0000256" key="13">
    <source>
        <dbReference type="ARBA" id="ARBA00022967"/>
    </source>
</evidence>
<dbReference type="Pfam" id="PF00690">
    <property type="entry name" value="Cation_ATPase_N"/>
    <property type="match status" value="1"/>
</dbReference>
<dbReference type="PRINTS" id="PR01836">
    <property type="entry name" value="MGATPASE"/>
</dbReference>
<keyword evidence="9 20" id="KW-0812">Transmembrane</keyword>
<evidence type="ECO:0000256" key="17">
    <source>
        <dbReference type="ARBA" id="ARBA00047295"/>
    </source>
</evidence>
<feature type="domain" description="Cation-transporting P-type ATPase N-terminal" evidence="21">
    <location>
        <begin position="41"/>
        <end position="114"/>
    </location>
</feature>
<keyword evidence="11" id="KW-0067">ATP-binding</keyword>
<evidence type="ECO:0000256" key="7">
    <source>
        <dbReference type="ARBA" id="ARBA00022519"/>
    </source>
</evidence>
<evidence type="ECO:0000256" key="11">
    <source>
        <dbReference type="ARBA" id="ARBA00022840"/>
    </source>
</evidence>
<dbReference type="Pfam" id="PF00122">
    <property type="entry name" value="E1-E2_ATPase"/>
    <property type="match status" value="1"/>
</dbReference>
<dbReference type="InterPro" id="IPR006068">
    <property type="entry name" value="ATPase_P-typ_cation-transptr_C"/>
</dbReference>
<dbReference type="PROSITE" id="PS00154">
    <property type="entry name" value="ATPASE_E1_E2"/>
    <property type="match status" value="1"/>
</dbReference>
<name>A0ABS5KMD9_9ACTN</name>
<evidence type="ECO:0000256" key="19">
    <source>
        <dbReference type="SAM" id="MobiDB-lite"/>
    </source>
</evidence>
<evidence type="ECO:0000256" key="6">
    <source>
        <dbReference type="ARBA" id="ARBA00022475"/>
    </source>
</evidence>
<dbReference type="Gene3D" id="2.70.150.10">
    <property type="entry name" value="Calcium-transporting ATPase, cytoplasmic transduction domain A"/>
    <property type="match status" value="1"/>
</dbReference>
<dbReference type="SUPFAM" id="SSF81660">
    <property type="entry name" value="Metal cation-transporting ATPase, ATP-binding domain N"/>
    <property type="match status" value="1"/>
</dbReference>
<dbReference type="SFLD" id="SFLDF00027">
    <property type="entry name" value="p-type_atpase"/>
    <property type="match status" value="1"/>
</dbReference>
<keyword evidence="15 20" id="KW-0472">Membrane</keyword>
<evidence type="ECO:0000256" key="18">
    <source>
        <dbReference type="ARBA" id="ARBA00049360"/>
    </source>
</evidence>
<feature type="transmembrane region" description="Helical" evidence="20">
    <location>
        <begin position="829"/>
        <end position="846"/>
    </location>
</feature>
<dbReference type="PANTHER" id="PTHR42861">
    <property type="entry name" value="CALCIUM-TRANSPORTING ATPASE"/>
    <property type="match status" value="1"/>
</dbReference>
<evidence type="ECO:0000256" key="5">
    <source>
        <dbReference type="ARBA" id="ARBA00013555"/>
    </source>
</evidence>
<feature type="region of interest" description="Disordered" evidence="19">
    <location>
        <begin position="430"/>
        <end position="453"/>
    </location>
</feature>
<evidence type="ECO:0000256" key="10">
    <source>
        <dbReference type="ARBA" id="ARBA00022741"/>
    </source>
</evidence>
<evidence type="ECO:0000256" key="2">
    <source>
        <dbReference type="ARBA" id="ARBA00004429"/>
    </source>
</evidence>
<sequence>MSLLSPFRAATSAPATPATPATPAGAAPAVALTDRGAELTACGGQSVLQVLRGLDSGLRGLTEAEAAARLERDGENEIARGPDGFPAHAFAVAFRAPFLLVLTVLDVVLALSGDVGGVLAITAMIVIAAVMRFWPERRSRRTVDALRALVLTTATVVRRADDGSAPMARELPFDQLVVGDVVRLAAGDLIPADLRLLRSKDLFLDQSLLSGEAMPVGKHAELSGLGTDSGSSDAHPSEHSALCLAGTHVLSGTATAVVIATGGGTYLAGLGRELDGGRPATAFDRGVSSVSWMLLRFMAVLAPLVFVVSGLASGSWHRAFLFAVAVAVGITPEMLPVVVTTTLARGALAMARRRVIVKRLPAIQDLGAMDVLCVDKTGTLTEGLPTLDRYTDAWGRRDETVLDYAALNSLLQAGWRNPLDEAVVAHAEALGLGPDPDPDPEPGSGSGSEPAGLQWQKVDEIPFDFTRRRMSVVVAAPGGFEPDHVIITKGSVEEVLECCTSVLDEGRIVPLDADIRAGIDQVATADRDAGLRLLAVASRTVPAFAFGGTARPYGVADESGLTLLGLLGFTDPAKDSAGAALAELAARGVAVKVITGDDAPAAARVCREVGLDPGAVADGRTVSGLDDDELTGLAARTTVFAKTDPLAKARIVQALRRGGHTVGYLGDGVNDAPALHAADVGLTAPDATDLARERADVILLDKDLRVLAAGVEEGRRTFANSLKYIRAATSSNFGNVLSVTIAAAFLPFLPMVPIQLLVQNLLYDLSQLSLPWDAVDAEELAEPRRWDSRGLRRFILRLGPLSSLFDLATWAVLWWVLAAGDSRVPLFQTGWFVEGLLSQVLAVHIIRTRRIPFLSSRASRPVLLATGAAMAVGLLLPFSMLAADMGMTSLPALYFGFLALILLGYCALLQIVKD</sequence>
<dbReference type="InterPro" id="IPR008250">
    <property type="entry name" value="ATPase_P-typ_transduc_dom_A_sf"/>
</dbReference>
<dbReference type="SFLD" id="SFLDG00002">
    <property type="entry name" value="C1.7:_P-type_atpase_like"/>
    <property type="match status" value="1"/>
</dbReference>
<dbReference type="InterPro" id="IPR001757">
    <property type="entry name" value="P_typ_ATPase"/>
</dbReference>
<dbReference type="InterPro" id="IPR023298">
    <property type="entry name" value="ATPase_P-typ_TM_dom_sf"/>
</dbReference>
<dbReference type="EC" id="7.2.2.14" evidence="4"/>
<feature type="transmembrane region" description="Helical" evidence="20">
    <location>
        <begin position="115"/>
        <end position="134"/>
    </location>
</feature>
<evidence type="ECO:0000256" key="16">
    <source>
        <dbReference type="ARBA" id="ARBA00029806"/>
    </source>
</evidence>
<evidence type="ECO:0000259" key="21">
    <source>
        <dbReference type="SMART" id="SM00831"/>
    </source>
</evidence>
<dbReference type="InterPro" id="IPR004014">
    <property type="entry name" value="ATPase_P-typ_cation-transptr_N"/>
</dbReference>
<evidence type="ECO:0000256" key="14">
    <source>
        <dbReference type="ARBA" id="ARBA00022989"/>
    </source>
</evidence>
<accession>A0ABS5KMD9</accession>
<dbReference type="InterPro" id="IPR006415">
    <property type="entry name" value="P-type_ATPase_IIIB"/>
</dbReference>
<dbReference type="Gene3D" id="1.20.1110.10">
    <property type="entry name" value="Calcium-transporting ATPase, transmembrane domain"/>
    <property type="match status" value="1"/>
</dbReference>
<comment type="subcellular location">
    <subcellularLocation>
        <location evidence="2">Cell inner membrane</location>
        <topology evidence="2">Multi-pass membrane protein</topology>
    </subcellularLocation>
</comment>
<comment type="catalytic activity">
    <reaction evidence="18">
        <text>ATP + H2O = ADP + phosphate + H(+)</text>
        <dbReference type="Rhea" id="RHEA:13065"/>
        <dbReference type="ChEBI" id="CHEBI:15377"/>
        <dbReference type="ChEBI" id="CHEBI:15378"/>
        <dbReference type="ChEBI" id="CHEBI:30616"/>
        <dbReference type="ChEBI" id="CHEBI:43474"/>
        <dbReference type="ChEBI" id="CHEBI:456216"/>
    </reaction>
</comment>
<protein>
    <recommendedName>
        <fullName evidence="5">Magnesium-transporting ATPase, P-type 1</fullName>
        <ecNumber evidence="4">7.2.2.14</ecNumber>
    </recommendedName>
    <alternativeName>
        <fullName evidence="16">Mg(2+) transport ATPase, P-type 1</fullName>
    </alternativeName>
</protein>
<feature type="transmembrane region" description="Helical" evidence="20">
    <location>
        <begin position="892"/>
        <end position="912"/>
    </location>
</feature>
<dbReference type="InterPro" id="IPR018303">
    <property type="entry name" value="ATPase_P-typ_P_site"/>
</dbReference>
<evidence type="ECO:0000256" key="20">
    <source>
        <dbReference type="SAM" id="Phobius"/>
    </source>
</evidence>
<dbReference type="Proteomes" id="UP000730482">
    <property type="component" value="Unassembled WGS sequence"/>
</dbReference>
<dbReference type="Pfam" id="PF00689">
    <property type="entry name" value="Cation_ATPase_C"/>
    <property type="match status" value="1"/>
</dbReference>
<dbReference type="InterPro" id="IPR059000">
    <property type="entry name" value="ATPase_P-type_domA"/>
</dbReference>
<comment type="function">
    <text evidence="1">Mediates magnesium influx to the cytosol.</text>
</comment>
<evidence type="ECO:0000313" key="22">
    <source>
        <dbReference type="EMBL" id="MBS2547184.1"/>
    </source>
</evidence>
<dbReference type="NCBIfam" id="TIGR01494">
    <property type="entry name" value="ATPase_P-type"/>
    <property type="match status" value="2"/>
</dbReference>
<dbReference type="NCBIfam" id="NF011702">
    <property type="entry name" value="PRK15122.1"/>
    <property type="match status" value="1"/>
</dbReference>
<feature type="transmembrane region" description="Helical" evidence="20">
    <location>
        <begin position="858"/>
        <end position="880"/>
    </location>
</feature>
<keyword evidence="6" id="KW-1003">Cell membrane</keyword>
<evidence type="ECO:0000313" key="23">
    <source>
        <dbReference type="Proteomes" id="UP000730482"/>
    </source>
</evidence>
<evidence type="ECO:0000256" key="1">
    <source>
        <dbReference type="ARBA" id="ARBA00003954"/>
    </source>
</evidence>
<dbReference type="Gene3D" id="3.40.1110.10">
    <property type="entry name" value="Calcium-transporting ATPase, cytoplasmic domain N"/>
    <property type="match status" value="1"/>
</dbReference>
<dbReference type="SFLD" id="SFLDS00003">
    <property type="entry name" value="Haloacid_Dehalogenase"/>
    <property type="match status" value="1"/>
</dbReference>
<dbReference type="SMART" id="SM00831">
    <property type="entry name" value="Cation_ATPase_N"/>
    <property type="match status" value="1"/>
</dbReference>
<keyword evidence="13" id="KW-1278">Translocase</keyword>
<dbReference type="InterPro" id="IPR044492">
    <property type="entry name" value="P_typ_ATPase_HD_dom"/>
</dbReference>
<feature type="transmembrane region" description="Helical" evidence="20">
    <location>
        <begin position="293"/>
        <end position="313"/>
    </location>
</feature>